<dbReference type="EMBL" id="JAFCMP010000020">
    <property type="protein sequence ID" value="KAG5191456.1"/>
    <property type="molecule type" value="Genomic_DNA"/>
</dbReference>
<protein>
    <recommendedName>
        <fullName evidence="4">Secreted protein</fullName>
    </recommendedName>
</protein>
<comment type="caution">
    <text evidence="2">The sequence shown here is derived from an EMBL/GenBank/DDBJ whole genome shotgun (WGS) entry which is preliminary data.</text>
</comment>
<sequence length="199" mass="21689">MAGWVLLSFAAFDSVCAMLAACLHDIANGGTTVSTLRLGLRQLHAPISCSGIPLAFCITVVYRPHLACTLLTYACGLACGTERFGISVSCQVWLPTPSRLEPPLPPCPTAYSCCKTSAHPRASSTCHDTKRLVVPCHSSVLRWHHSGVMSHVLAPWTHLMSPQRAELHLQSLTWSRQLVAMVQHRSHSHSESSQLGRDE</sequence>
<keyword evidence="1" id="KW-0732">Signal</keyword>
<proteinExistence type="predicted"/>
<name>A0A836CQ11_9STRA</name>
<feature type="chain" id="PRO_5033008238" description="Secreted protein" evidence="1">
    <location>
        <begin position="18"/>
        <end position="199"/>
    </location>
</feature>
<dbReference type="AlphaFoldDB" id="A0A836CQ11"/>
<evidence type="ECO:0008006" key="4">
    <source>
        <dbReference type="Google" id="ProtNLM"/>
    </source>
</evidence>
<evidence type="ECO:0000256" key="1">
    <source>
        <dbReference type="SAM" id="SignalP"/>
    </source>
</evidence>
<evidence type="ECO:0000313" key="3">
    <source>
        <dbReference type="Proteomes" id="UP000664859"/>
    </source>
</evidence>
<gene>
    <name evidence="2" type="ORF">JKP88DRAFT_251578</name>
</gene>
<organism evidence="2 3">
    <name type="scientific">Tribonema minus</name>
    <dbReference type="NCBI Taxonomy" id="303371"/>
    <lineage>
        <taxon>Eukaryota</taxon>
        <taxon>Sar</taxon>
        <taxon>Stramenopiles</taxon>
        <taxon>Ochrophyta</taxon>
        <taxon>PX clade</taxon>
        <taxon>Xanthophyceae</taxon>
        <taxon>Tribonematales</taxon>
        <taxon>Tribonemataceae</taxon>
        <taxon>Tribonema</taxon>
    </lineage>
</organism>
<dbReference type="Proteomes" id="UP000664859">
    <property type="component" value="Unassembled WGS sequence"/>
</dbReference>
<accession>A0A836CQ11</accession>
<feature type="signal peptide" evidence="1">
    <location>
        <begin position="1"/>
        <end position="17"/>
    </location>
</feature>
<reference evidence="2" key="1">
    <citation type="submission" date="2021-02" db="EMBL/GenBank/DDBJ databases">
        <title>First Annotated Genome of the Yellow-green Alga Tribonema minus.</title>
        <authorList>
            <person name="Mahan K.M."/>
        </authorList>
    </citation>
    <scope>NUCLEOTIDE SEQUENCE</scope>
    <source>
        <strain evidence="2">UTEX B ZZ1240</strain>
    </source>
</reference>
<keyword evidence="3" id="KW-1185">Reference proteome</keyword>
<evidence type="ECO:0000313" key="2">
    <source>
        <dbReference type="EMBL" id="KAG5191456.1"/>
    </source>
</evidence>